<comment type="caution">
    <text evidence="2">The sequence shown here is derived from an EMBL/GenBank/DDBJ whole genome shotgun (WGS) entry which is preliminary data.</text>
</comment>
<gene>
    <name evidence="2" type="ORF">H1W00_04705</name>
</gene>
<organism evidence="2 3">
    <name type="scientific">Aeromicrobium phoceense</name>
    <dbReference type="NCBI Taxonomy" id="2754045"/>
    <lineage>
        <taxon>Bacteria</taxon>
        <taxon>Bacillati</taxon>
        <taxon>Actinomycetota</taxon>
        <taxon>Actinomycetes</taxon>
        <taxon>Propionibacteriales</taxon>
        <taxon>Nocardioidaceae</taxon>
        <taxon>Aeromicrobium</taxon>
    </lineage>
</organism>
<keyword evidence="3" id="KW-1185">Reference proteome</keyword>
<reference evidence="2 3" key="1">
    <citation type="submission" date="2020-07" db="EMBL/GenBank/DDBJ databases">
        <title>Draft genome and description of Aeromicrobium phoceense strain Marseille-Q0843 isolated from healthy skin swab.</title>
        <authorList>
            <person name="Boxberger M."/>
            <person name="La Scola B."/>
        </authorList>
    </citation>
    <scope>NUCLEOTIDE SEQUENCE [LARGE SCALE GENOMIC DNA]</scope>
    <source>
        <strain evidence="2 3">Marseille-Q0843</strain>
    </source>
</reference>
<dbReference type="Proteomes" id="UP000550354">
    <property type="component" value="Unassembled WGS sequence"/>
</dbReference>
<proteinExistence type="predicted"/>
<accession>A0A838XFR6</accession>
<name>A0A838XFR6_9ACTN</name>
<keyword evidence="1" id="KW-0812">Transmembrane</keyword>
<evidence type="ECO:0000313" key="2">
    <source>
        <dbReference type="EMBL" id="MBA4607771.1"/>
    </source>
</evidence>
<protein>
    <submittedName>
        <fullName evidence="2">Uncharacterized protein</fullName>
    </submittedName>
</protein>
<keyword evidence="1" id="KW-1133">Transmembrane helix</keyword>
<feature type="transmembrane region" description="Helical" evidence="1">
    <location>
        <begin position="12"/>
        <end position="32"/>
    </location>
</feature>
<dbReference type="RefSeq" id="WP_181754095.1">
    <property type="nucleotide sequence ID" value="NZ_DAMCVE010000003.1"/>
</dbReference>
<feature type="transmembrane region" description="Helical" evidence="1">
    <location>
        <begin position="38"/>
        <end position="54"/>
    </location>
</feature>
<dbReference type="AlphaFoldDB" id="A0A838XFR6"/>
<feature type="transmembrane region" description="Helical" evidence="1">
    <location>
        <begin position="61"/>
        <end position="78"/>
    </location>
</feature>
<sequence>MEQSVGGSSRTSVREWGLTALLVSLGLTAGFLVWLDQTAWAIAVMAVLLAIALRPNRGEEALAWSLRAVLGALLLMVVTADILGAELLSDALLVCTSVGIFLSEPLERRLRRCAAGRDGKSVTSSDR</sequence>
<evidence type="ECO:0000256" key="1">
    <source>
        <dbReference type="SAM" id="Phobius"/>
    </source>
</evidence>
<evidence type="ECO:0000313" key="3">
    <source>
        <dbReference type="Proteomes" id="UP000550354"/>
    </source>
</evidence>
<dbReference type="EMBL" id="JACEOG010000001">
    <property type="protein sequence ID" value="MBA4607771.1"/>
    <property type="molecule type" value="Genomic_DNA"/>
</dbReference>
<keyword evidence="1" id="KW-0472">Membrane</keyword>